<keyword evidence="11" id="KW-1185">Reference proteome</keyword>
<dbReference type="HAMAP" id="MF_01308">
    <property type="entry name" value="CemA_PxcA"/>
    <property type="match status" value="1"/>
</dbReference>
<dbReference type="InterPro" id="IPR004282">
    <property type="entry name" value="CemA"/>
</dbReference>
<keyword evidence="3 8" id="KW-0812">Transmembrane</keyword>
<evidence type="ECO:0000313" key="10">
    <source>
        <dbReference type="EMBL" id="MCJ2542649.1"/>
    </source>
</evidence>
<feature type="compositionally biased region" description="Basic and acidic residues" evidence="9">
    <location>
        <begin position="120"/>
        <end position="133"/>
    </location>
</feature>
<feature type="transmembrane region" description="Helical" evidence="8">
    <location>
        <begin position="418"/>
        <end position="438"/>
    </location>
</feature>
<keyword evidence="5 8" id="KW-1133">Transmembrane helix</keyword>
<keyword evidence="2 8" id="KW-0813">Transport</keyword>
<feature type="transmembrane region" description="Helical" evidence="8">
    <location>
        <begin position="339"/>
        <end position="356"/>
    </location>
</feature>
<evidence type="ECO:0000256" key="3">
    <source>
        <dbReference type="ARBA" id="ARBA00022692"/>
    </source>
</evidence>
<evidence type="ECO:0000256" key="8">
    <source>
        <dbReference type="HAMAP-Rule" id="MF_01308"/>
    </source>
</evidence>
<keyword evidence="8" id="KW-1003">Cell membrane</keyword>
<accession>A0ABT0CA36</accession>
<evidence type="ECO:0000256" key="7">
    <source>
        <dbReference type="ARBA" id="ARBA00023136"/>
    </source>
</evidence>
<feature type="compositionally biased region" description="Polar residues" evidence="9">
    <location>
        <begin position="90"/>
        <end position="104"/>
    </location>
</feature>
<keyword evidence="8" id="KW-0997">Cell inner membrane</keyword>
<protein>
    <recommendedName>
        <fullName evidence="8">Proton extrusion protein PxcA</fullName>
    </recommendedName>
</protein>
<evidence type="ECO:0000313" key="11">
    <source>
        <dbReference type="Proteomes" id="UP000830835"/>
    </source>
</evidence>
<dbReference type="RefSeq" id="WP_244349921.1">
    <property type="nucleotide sequence ID" value="NZ_JAFIRA010000013.1"/>
</dbReference>
<comment type="caution">
    <text evidence="10">The sequence shown here is derived from an EMBL/GenBank/DDBJ whole genome shotgun (WGS) entry which is preliminary data.</text>
</comment>
<dbReference type="NCBIfam" id="NF002706">
    <property type="entry name" value="PRK02507.1-5"/>
    <property type="match status" value="1"/>
</dbReference>
<evidence type="ECO:0000256" key="5">
    <source>
        <dbReference type="ARBA" id="ARBA00022989"/>
    </source>
</evidence>
<dbReference type="PANTHER" id="PTHR33650:SF2">
    <property type="entry name" value="CHLOROPLAST ENVELOPE MEMBRANE PROTEIN"/>
    <property type="match status" value="1"/>
</dbReference>
<evidence type="ECO:0000256" key="1">
    <source>
        <dbReference type="ARBA" id="ARBA00004141"/>
    </source>
</evidence>
<evidence type="ECO:0000256" key="2">
    <source>
        <dbReference type="ARBA" id="ARBA00022448"/>
    </source>
</evidence>
<organism evidence="10 11">
    <name type="scientific">Thermostichus vulcanus str. 'Rupite'</name>
    <dbReference type="NCBI Taxonomy" id="2813851"/>
    <lineage>
        <taxon>Bacteria</taxon>
        <taxon>Bacillati</taxon>
        <taxon>Cyanobacteriota</taxon>
        <taxon>Cyanophyceae</taxon>
        <taxon>Thermostichales</taxon>
        <taxon>Thermostichaceae</taxon>
        <taxon>Thermostichus</taxon>
    </lineage>
</organism>
<reference evidence="10" key="1">
    <citation type="submission" date="2021-02" db="EMBL/GenBank/DDBJ databases">
        <title>The CRISPR/cas machinery reduction and long-range gene transfer in the hot spring cyanobacterium Synechococcus.</title>
        <authorList>
            <person name="Dvorak P."/>
            <person name="Jahodarova E."/>
            <person name="Hasler P."/>
            <person name="Poulickova A."/>
        </authorList>
    </citation>
    <scope>NUCLEOTIDE SEQUENCE</scope>
    <source>
        <strain evidence="10">Rupite</strain>
    </source>
</reference>
<dbReference type="EMBL" id="JAFIRA010000013">
    <property type="protein sequence ID" value="MCJ2542649.1"/>
    <property type="molecule type" value="Genomic_DNA"/>
</dbReference>
<comment type="subcellular location">
    <subcellularLocation>
        <location evidence="8">Cell inner membrane</location>
        <topology evidence="8">Multi-pass membrane protein</topology>
    </subcellularLocation>
    <subcellularLocation>
        <location evidence="1">Membrane</location>
        <topology evidence="1">Multi-pass membrane protein</topology>
    </subcellularLocation>
</comment>
<evidence type="ECO:0000256" key="6">
    <source>
        <dbReference type="ARBA" id="ARBA00023065"/>
    </source>
</evidence>
<dbReference type="Pfam" id="PF03040">
    <property type="entry name" value="CemA"/>
    <property type="match status" value="1"/>
</dbReference>
<evidence type="ECO:0000256" key="4">
    <source>
        <dbReference type="ARBA" id="ARBA00022781"/>
    </source>
</evidence>
<comment type="similarity">
    <text evidence="8">Belongs to the CemA family.</text>
</comment>
<keyword evidence="7 8" id="KW-0472">Membrane</keyword>
<sequence length="458" mass="51886">MGESVFSRLGQWISNTPLRSLEQAYEAALRIKAIEDQHFHGQSIRSDGEHGQNVSRYFQIQLRQQLSQIELRLAEFRASSTFSRLPDPSRNGSGPIASSGQGAQDQDKEPHPSDPVSNDKSPENGRQSRDPSILEKLQFIDQVLSRYKRPPGKPKSIAAPLESPDQPQQLAPTQPTPSDKGDKTSPNNGNAPVASKMGILPRSILRTASQIRRELSSQAEEELIRDYRNSRNRTLVSVRFLLLLAILPLLTQILSKNFLFGPLIDHLQYQNPTAITLSQEFQEKALSEFEFFKEKIEFERALRHQSPELDLEAEDQLSAKAEELLQKYGRKNSEGIKNVFADLLSLVVFGWLIFIGREEIEVLKSFLDRLIYGLSDSAKAFIIILFTDIFVGYHSPHGWEVLLSNLAAHLGVPENRDLVYGFIATFPVFLDTVFKYWIFRYLNRVSPSSVATYRAMND</sequence>
<dbReference type="PANTHER" id="PTHR33650">
    <property type="entry name" value="CHLOROPLAST ENVELOPE MEMBRANE PROTEIN-RELATED"/>
    <property type="match status" value="1"/>
</dbReference>
<feature type="region of interest" description="Disordered" evidence="9">
    <location>
        <begin position="147"/>
        <end position="198"/>
    </location>
</feature>
<evidence type="ECO:0000256" key="9">
    <source>
        <dbReference type="SAM" id="MobiDB-lite"/>
    </source>
</evidence>
<feature type="compositionally biased region" description="Low complexity" evidence="9">
    <location>
        <begin position="164"/>
        <end position="177"/>
    </location>
</feature>
<gene>
    <name evidence="8 10" type="primary">pxcA</name>
    <name evidence="10" type="ORF">JX360_06970</name>
</gene>
<keyword evidence="4 8" id="KW-0375">Hydrogen ion transport</keyword>
<feature type="region of interest" description="Disordered" evidence="9">
    <location>
        <begin position="82"/>
        <end position="134"/>
    </location>
</feature>
<dbReference type="Proteomes" id="UP000830835">
    <property type="component" value="Unassembled WGS sequence"/>
</dbReference>
<name>A0ABT0CA36_THEVL</name>
<feature type="transmembrane region" description="Helical" evidence="8">
    <location>
        <begin position="377"/>
        <end position="395"/>
    </location>
</feature>
<keyword evidence="6 8" id="KW-0406">Ion transport</keyword>
<comment type="function">
    <text evidence="8">Required for H(+) efflux immediately after light irradiation to form a rapid H(+) concentration gradient across the thylakoid membranes. Together with PxcL, contributes to transient H(+) uptake following dark to light transition.</text>
</comment>
<feature type="transmembrane region" description="Helical" evidence="8">
    <location>
        <begin position="235"/>
        <end position="254"/>
    </location>
</feature>
<proteinExistence type="inferred from homology"/>